<name>A0A5B8NJZ2_9CHRO</name>
<dbReference type="Pfam" id="PF23981">
    <property type="entry name" value="DUF7305"/>
    <property type="match status" value="1"/>
</dbReference>
<dbReference type="RefSeq" id="WP_146294890.1">
    <property type="nucleotide sequence ID" value="NZ_CP042326.1"/>
</dbReference>
<dbReference type="KEGG" id="enn:FRE64_04675"/>
<protein>
    <recommendedName>
        <fullName evidence="2">DUF7305 domain-containing protein</fullName>
    </recommendedName>
</protein>
<feature type="region of interest" description="Disordered" evidence="1">
    <location>
        <begin position="1"/>
        <end position="31"/>
    </location>
</feature>
<feature type="compositionally biased region" description="Polar residues" evidence="1">
    <location>
        <begin position="1"/>
        <end position="17"/>
    </location>
</feature>
<evidence type="ECO:0000259" key="2">
    <source>
        <dbReference type="Pfam" id="PF23981"/>
    </source>
</evidence>
<evidence type="ECO:0000313" key="3">
    <source>
        <dbReference type="EMBL" id="QDZ39286.1"/>
    </source>
</evidence>
<feature type="domain" description="DUF7305" evidence="2">
    <location>
        <begin position="2"/>
        <end position="77"/>
    </location>
</feature>
<dbReference type="AlphaFoldDB" id="A0A5B8NJZ2"/>
<dbReference type="Proteomes" id="UP000318453">
    <property type="component" value="Chromosome"/>
</dbReference>
<evidence type="ECO:0000313" key="4">
    <source>
        <dbReference type="Proteomes" id="UP000318453"/>
    </source>
</evidence>
<gene>
    <name evidence="3" type="ORF">FRE64_04675</name>
</gene>
<sequence length="122" mass="12819">MLTLSGNSNITNTSTQPGRFRIYGNPAGGESQDIRFNGTPCFEGFIYAPTATAGIRGGGGGQGGSCVVTGAIWVNKWSEGSNAPGAVINVPEDIDQAFEDNSISNAGLKIIRSSAPRQWQRR</sequence>
<keyword evidence="4" id="KW-1185">Reference proteome</keyword>
<organism evidence="3 4">
    <name type="scientific">Euhalothece natronophila Z-M001</name>
    <dbReference type="NCBI Taxonomy" id="522448"/>
    <lineage>
        <taxon>Bacteria</taxon>
        <taxon>Bacillati</taxon>
        <taxon>Cyanobacteriota</taxon>
        <taxon>Cyanophyceae</taxon>
        <taxon>Oscillatoriophycideae</taxon>
        <taxon>Chroococcales</taxon>
        <taxon>Halothecacae</taxon>
        <taxon>Halothece cluster</taxon>
        <taxon>Euhalothece</taxon>
    </lineage>
</organism>
<dbReference type="InterPro" id="IPR055729">
    <property type="entry name" value="DUF7305"/>
</dbReference>
<dbReference type="EMBL" id="CP042326">
    <property type="protein sequence ID" value="QDZ39286.1"/>
    <property type="molecule type" value="Genomic_DNA"/>
</dbReference>
<reference evidence="3" key="1">
    <citation type="submission" date="2019-08" db="EMBL/GenBank/DDBJ databases">
        <title>Carotenoids and Carotenoid Binding Proteins in the Halophilic Cyanobacterium Euhalothece sp. ZM00.</title>
        <authorList>
            <person name="Cho S.M."/>
            <person name="Song J.Y."/>
            <person name="Park Y.-I."/>
        </authorList>
    </citation>
    <scope>NUCLEOTIDE SEQUENCE [LARGE SCALE GENOMIC DNA]</scope>
    <source>
        <strain evidence="3">Z-M001</strain>
    </source>
</reference>
<evidence type="ECO:0000256" key="1">
    <source>
        <dbReference type="SAM" id="MobiDB-lite"/>
    </source>
</evidence>
<proteinExistence type="predicted"/>
<accession>A0A5B8NJZ2</accession>